<proteinExistence type="predicted"/>
<protein>
    <submittedName>
        <fullName evidence="2">Uncharacterized protein</fullName>
    </submittedName>
</protein>
<evidence type="ECO:0000313" key="2">
    <source>
        <dbReference type="EMBL" id="KAK4037078.1"/>
    </source>
</evidence>
<dbReference type="EMBL" id="JAOYFB010000040">
    <property type="protein sequence ID" value="KAK4037078.1"/>
    <property type="molecule type" value="Genomic_DNA"/>
</dbReference>
<keyword evidence="1" id="KW-0472">Membrane</keyword>
<keyword evidence="1" id="KW-1133">Transmembrane helix</keyword>
<keyword evidence="3" id="KW-1185">Reference proteome</keyword>
<organism evidence="2 3">
    <name type="scientific">Daphnia magna</name>
    <dbReference type="NCBI Taxonomy" id="35525"/>
    <lineage>
        <taxon>Eukaryota</taxon>
        <taxon>Metazoa</taxon>
        <taxon>Ecdysozoa</taxon>
        <taxon>Arthropoda</taxon>
        <taxon>Crustacea</taxon>
        <taxon>Branchiopoda</taxon>
        <taxon>Diplostraca</taxon>
        <taxon>Cladocera</taxon>
        <taxon>Anomopoda</taxon>
        <taxon>Daphniidae</taxon>
        <taxon>Daphnia</taxon>
    </lineage>
</organism>
<sequence>MCNSDSNLKRVVFFFICLVPLPSLLVSSLLMTQSQEELSNDIAIHADDYYDSHLHHQILFLNYFINKFRQDSSHRSRELYAKSSRFGSPYSNEDVSDDATSKIDYPAASNADYSNDVGPHHHHVNEKPNCEEVTCSTQVTNTTGDYKTIRTPGEQMEQCLSVTVPAGSKIQITCTSINVSTGTYVTILDLSGTSVVANPPIINTAYTTADNTMVIKSLASSANADQLCCNWITV</sequence>
<evidence type="ECO:0000256" key="1">
    <source>
        <dbReference type="SAM" id="Phobius"/>
    </source>
</evidence>
<keyword evidence="1" id="KW-0812">Transmembrane</keyword>
<name>A0ABR0B5W6_9CRUS</name>
<accession>A0ABR0B5W6</accession>
<gene>
    <name evidence="2" type="ORF">OUZ56_029117</name>
</gene>
<comment type="caution">
    <text evidence="2">The sequence shown here is derived from an EMBL/GenBank/DDBJ whole genome shotgun (WGS) entry which is preliminary data.</text>
</comment>
<feature type="transmembrane region" description="Helical" evidence="1">
    <location>
        <begin position="12"/>
        <end position="31"/>
    </location>
</feature>
<reference evidence="2 3" key="1">
    <citation type="journal article" date="2023" name="Nucleic Acids Res.">
        <title>The hologenome of Daphnia magna reveals possible DNA methylation and microbiome-mediated evolution of the host genome.</title>
        <authorList>
            <person name="Chaturvedi A."/>
            <person name="Li X."/>
            <person name="Dhandapani V."/>
            <person name="Marshall H."/>
            <person name="Kissane S."/>
            <person name="Cuenca-Cambronero M."/>
            <person name="Asole G."/>
            <person name="Calvet F."/>
            <person name="Ruiz-Romero M."/>
            <person name="Marangio P."/>
            <person name="Guigo R."/>
            <person name="Rago D."/>
            <person name="Mirbahai L."/>
            <person name="Eastwood N."/>
            <person name="Colbourne J.K."/>
            <person name="Zhou J."/>
            <person name="Mallon E."/>
            <person name="Orsini L."/>
        </authorList>
    </citation>
    <scope>NUCLEOTIDE SEQUENCE [LARGE SCALE GENOMIC DNA]</scope>
    <source>
        <strain evidence="2">LRV0_1</strain>
    </source>
</reference>
<dbReference type="Proteomes" id="UP001234178">
    <property type="component" value="Unassembled WGS sequence"/>
</dbReference>
<evidence type="ECO:0000313" key="3">
    <source>
        <dbReference type="Proteomes" id="UP001234178"/>
    </source>
</evidence>